<gene>
    <name evidence="1" type="ORF">PDMSB3_0143</name>
</gene>
<geneLocation type="plasmid" evidence="1 2">
    <name>pI</name>
</geneLocation>
<dbReference type="AlphaFoldDB" id="A0A5Q4Z9C7"/>
<reference evidence="1 2" key="1">
    <citation type="submission" date="2019-08" db="EMBL/GenBank/DDBJ databases">
        <authorList>
            <person name="Herpell B J."/>
        </authorList>
    </citation>
    <scope>NUCLEOTIDE SEQUENCE [LARGE SCALE GENOMIC DNA]</scope>
    <source>
        <strain evidence="2">Msb3</strain>
        <plasmid evidence="1 2">pI</plasmid>
    </source>
</reference>
<name>A0A5Q4Z9C7_9BURK</name>
<organism evidence="1 2">
    <name type="scientific">Paraburkholderia dioscoreae</name>
    <dbReference type="NCBI Taxonomy" id="2604047"/>
    <lineage>
        <taxon>Bacteria</taxon>
        <taxon>Pseudomonadati</taxon>
        <taxon>Pseudomonadota</taxon>
        <taxon>Betaproteobacteria</taxon>
        <taxon>Burkholderiales</taxon>
        <taxon>Burkholderiaceae</taxon>
        <taxon>Paraburkholderia</taxon>
    </lineage>
</organism>
<dbReference type="EMBL" id="LR699555">
    <property type="protein sequence ID" value="VVD30979.1"/>
    <property type="molecule type" value="Genomic_DNA"/>
</dbReference>
<evidence type="ECO:0000313" key="1">
    <source>
        <dbReference type="EMBL" id="VVD30979.1"/>
    </source>
</evidence>
<sequence>MRFNPVFDPEQLHDSLTGAPLAGVAPAELFRCARCTATYRADSVQSLRNENGGACVACSAVGTVKSVLDQPDATDSAVLAAKVYASRSGIKLIAKAAKAGEPDLLAGNERAVFLLKDLSGAVLAEVAPQDTWTHEALFALVDSRATIQHVAQSGGADAYLGSVWIGGTEV</sequence>
<keyword evidence="1" id="KW-0614">Plasmid</keyword>
<dbReference type="Proteomes" id="UP000325811">
    <property type="component" value="Plasmid pI"/>
</dbReference>
<accession>A0A5Q4Z9C7</accession>
<evidence type="ECO:0000313" key="2">
    <source>
        <dbReference type="Proteomes" id="UP000325811"/>
    </source>
</evidence>
<dbReference type="KEGG" id="pdio:PDMSB3_0143.2"/>
<proteinExistence type="predicted"/>
<keyword evidence="2" id="KW-1185">Reference proteome</keyword>
<protein>
    <submittedName>
        <fullName evidence="1">Uncharacterized protein</fullName>
    </submittedName>
</protein>
<dbReference type="RefSeq" id="WP_165189932.1">
    <property type="nucleotide sequence ID" value="NZ_LR699555.1"/>
</dbReference>